<dbReference type="OrthoDB" id="266718at2759"/>
<dbReference type="PROSITE" id="PS50011">
    <property type="entry name" value="PROTEIN_KINASE_DOM"/>
    <property type="match status" value="1"/>
</dbReference>
<dbReference type="Pfam" id="PF00069">
    <property type="entry name" value="Pkinase"/>
    <property type="match status" value="1"/>
</dbReference>
<dbReference type="PANTHER" id="PTHR48016">
    <property type="entry name" value="MAP KINASE KINASE KINASE SSK2-RELATED-RELATED"/>
    <property type="match status" value="1"/>
</dbReference>
<dbReference type="SMART" id="SM00220">
    <property type="entry name" value="S_TKc"/>
    <property type="match status" value="1"/>
</dbReference>
<reference evidence="7" key="1">
    <citation type="submission" date="2019-11" db="EMBL/GenBank/DDBJ databases">
        <authorList>
            <person name="Liu Y."/>
            <person name="Hou J."/>
            <person name="Li T.-Q."/>
            <person name="Guan C.-H."/>
            <person name="Wu X."/>
            <person name="Wu H.-Z."/>
            <person name="Ling F."/>
            <person name="Zhang R."/>
            <person name="Shi X.-G."/>
            <person name="Ren J.-P."/>
            <person name="Chen E.-F."/>
            <person name="Sun J.-M."/>
        </authorList>
    </citation>
    <scope>NUCLEOTIDE SEQUENCE</scope>
    <source>
        <strain evidence="7">Adult_tree_wgs_1</strain>
        <tissue evidence="7">Leaves</tissue>
    </source>
</reference>
<dbReference type="GO" id="GO:0005524">
    <property type="term" value="F:ATP binding"/>
    <property type="evidence" value="ECO:0007669"/>
    <property type="project" value="UniProtKB-KW"/>
</dbReference>
<evidence type="ECO:0000259" key="6">
    <source>
        <dbReference type="PROSITE" id="PS50011"/>
    </source>
</evidence>
<keyword evidence="5" id="KW-0067">ATP-binding</keyword>
<gene>
    <name evidence="7" type="ORF">RHSIM_Rhsim08G0103700</name>
</gene>
<evidence type="ECO:0000256" key="5">
    <source>
        <dbReference type="ARBA" id="ARBA00022840"/>
    </source>
</evidence>
<comment type="caution">
    <text evidence="7">The sequence shown here is derived from an EMBL/GenBank/DDBJ whole genome shotgun (WGS) entry which is preliminary data.</text>
</comment>
<dbReference type="Proteomes" id="UP000626092">
    <property type="component" value="Unassembled WGS sequence"/>
</dbReference>
<accession>A0A834GK69</accession>
<name>A0A834GK69_RHOSS</name>
<feature type="domain" description="Protein kinase" evidence="6">
    <location>
        <begin position="1"/>
        <end position="169"/>
    </location>
</feature>
<dbReference type="InterPro" id="IPR011009">
    <property type="entry name" value="Kinase-like_dom_sf"/>
</dbReference>
<keyword evidence="2" id="KW-0808">Transferase</keyword>
<sequence length="263" mass="29516">MPESIVRSFTRHILCGLAYLHSTRTMHSVLIYRDVKCANLPVDASGVVKLVDFGMAKRLAGPAANLSLKGSPYWMAPELLQSVMQKDASSDLALSVDIWSLGCTIIEMLNGKPPWSEYEAAAALFKVLRETPPIPEILSPEGKDFLRCCLRRNPAERPLAIKLLEHPFLSTSQLDVIPCTQGFNGMSLVNKEESSRQPRNYELEHLLLSQNIHTTREGKLANRVFACTCGLLRLNEVCFLIVSRKPMQIEVTEPRYSSVSRYR</sequence>
<dbReference type="Gene3D" id="1.10.510.10">
    <property type="entry name" value="Transferase(Phosphotransferase) domain 1"/>
    <property type="match status" value="1"/>
</dbReference>
<keyword evidence="4" id="KW-0418">Kinase</keyword>
<dbReference type="InterPro" id="IPR050538">
    <property type="entry name" value="MAP_kinase_kinase_kinase"/>
</dbReference>
<evidence type="ECO:0000256" key="4">
    <source>
        <dbReference type="ARBA" id="ARBA00022777"/>
    </source>
</evidence>
<dbReference type="AlphaFoldDB" id="A0A834GK69"/>
<dbReference type="InterPro" id="IPR000719">
    <property type="entry name" value="Prot_kinase_dom"/>
</dbReference>
<evidence type="ECO:0000256" key="1">
    <source>
        <dbReference type="ARBA" id="ARBA00006529"/>
    </source>
</evidence>
<dbReference type="PANTHER" id="PTHR48016:SF5">
    <property type="entry name" value="MITOGEN-ACTIVATED PROTEIN KINASE KINASE KINASE 5"/>
    <property type="match status" value="1"/>
</dbReference>
<dbReference type="EMBL" id="WJXA01000008">
    <property type="protein sequence ID" value="KAF7134417.1"/>
    <property type="molecule type" value="Genomic_DNA"/>
</dbReference>
<evidence type="ECO:0000256" key="3">
    <source>
        <dbReference type="ARBA" id="ARBA00022741"/>
    </source>
</evidence>
<evidence type="ECO:0000256" key="2">
    <source>
        <dbReference type="ARBA" id="ARBA00022679"/>
    </source>
</evidence>
<dbReference type="GO" id="GO:0005737">
    <property type="term" value="C:cytoplasm"/>
    <property type="evidence" value="ECO:0007669"/>
    <property type="project" value="TreeGrafter"/>
</dbReference>
<comment type="similarity">
    <text evidence="1">Belongs to the protein kinase superfamily. STE Ser/Thr protein kinase family. MAP kinase kinase kinase subfamily.</text>
</comment>
<dbReference type="GO" id="GO:0004709">
    <property type="term" value="F:MAP kinase kinase kinase activity"/>
    <property type="evidence" value="ECO:0007669"/>
    <property type="project" value="TreeGrafter"/>
</dbReference>
<keyword evidence="3" id="KW-0547">Nucleotide-binding</keyword>
<organism evidence="7 8">
    <name type="scientific">Rhododendron simsii</name>
    <name type="common">Sims's rhododendron</name>
    <dbReference type="NCBI Taxonomy" id="118357"/>
    <lineage>
        <taxon>Eukaryota</taxon>
        <taxon>Viridiplantae</taxon>
        <taxon>Streptophyta</taxon>
        <taxon>Embryophyta</taxon>
        <taxon>Tracheophyta</taxon>
        <taxon>Spermatophyta</taxon>
        <taxon>Magnoliopsida</taxon>
        <taxon>eudicotyledons</taxon>
        <taxon>Gunneridae</taxon>
        <taxon>Pentapetalae</taxon>
        <taxon>asterids</taxon>
        <taxon>Ericales</taxon>
        <taxon>Ericaceae</taxon>
        <taxon>Ericoideae</taxon>
        <taxon>Rhodoreae</taxon>
        <taxon>Rhododendron</taxon>
    </lineage>
</organism>
<evidence type="ECO:0000313" key="8">
    <source>
        <dbReference type="Proteomes" id="UP000626092"/>
    </source>
</evidence>
<proteinExistence type="inferred from homology"/>
<protein>
    <recommendedName>
        <fullName evidence="6">Protein kinase domain-containing protein</fullName>
    </recommendedName>
</protein>
<dbReference type="SUPFAM" id="SSF56112">
    <property type="entry name" value="Protein kinase-like (PK-like)"/>
    <property type="match status" value="1"/>
</dbReference>
<evidence type="ECO:0000313" key="7">
    <source>
        <dbReference type="EMBL" id="KAF7134417.1"/>
    </source>
</evidence>
<keyword evidence="8" id="KW-1185">Reference proteome</keyword>